<dbReference type="InterPro" id="IPR045864">
    <property type="entry name" value="aa-tRNA-synth_II/BPL/LPL"/>
</dbReference>
<dbReference type="PANTHER" id="PTHR12835">
    <property type="entry name" value="BIOTIN PROTEIN LIGASE"/>
    <property type="match status" value="1"/>
</dbReference>
<keyword evidence="4" id="KW-1185">Reference proteome</keyword>
<dbReference type="PANTHER" id="PTHR12835:SF5">
    <property type="entry name" value="BIOTIN--PROTEIN LIGASE"/>
    <property type="match status" value="1"/>
</dbReference>
<reference evidence="3 4" key="1">
    <citation type="submission" date="2019-09" db="EMBL/GenBank/DDBJ databases">
        <title>Genome sequence and assembly of Taibaiella sp.</title>
        <authorList>
            <person name="Chhetri G."/>
        </authorList>
    </citation>
    <scope>NUCLEOTIDE SEQUENCE [LARGE SCALE GENOMIC DNA]</scope>
    <source>
        <strain evidence="3 4">KVB11</strain>
    </source>
</reference>
<evidence type="ECO:0000313" key="4">
    <source>
        <dbReference type="Proteomes" id="UP000323632"/>
    </source>
</evidence>
<evidence type="ECO:0000259" key="2">
    <source>
        <dbReference type="PROSITE" id="PS51733"/>
    </source>
</evidence>
<evidence type="ECO:0000313" key="3">
    <source>
        <dbReference type="EMBL" id="KAA5534690.1"/>
    </source>
</evidence>
<dbReference type="Proteomes" id="UP000323632">
    <property type="component" value="Unassembled WGS sequence"/>
</dbReference>
<sequence length="254" mass="28939">MAQNAETTFPAWLHHFDTIDSTNNYAMQLIDDGLAYHGQVIWADYQTKGKGQRGKTWENNAGSLLMSLIIKPEINADKQFTLSMQTAVTIAKYLQALSAQWHVAIKWPNDIYLNDKKTCGILIENVFRGMNWAYAVIGIGVNVNQKKFTEYLPTATSMSMISGQEYNLKEMLTDIRTGLLNLIRTTKTDNNNKLLNDYNNLLFRKGKEISFIERSNGRHFEAYVQEVNANGQLILLSHMGIEAYNFGSLDWILK</sequence>
<dbReference type="InterPro" id="IPR004408">
    <property type="entry name" value="Biotin_CoA_COase_ligase"/>
</dbReference>
<organism evidence="3 4">
    <name type="scientific">Taibaiella lutea</name>
    <dbReference type="NCBI Taxonomy" id="2608001"/>
    <lineage>
        <taxon>Bacteria</taxon>
        <taxon>Pseudomonadati</taxon>
        <taxon>Bacteroidota</taxon>
        <taxon>Chitinophagia</taxon>
        <taxon>Chitinophagales</taxon>
        <taxon>Chitinophagaceae</taxon>
        <taxon>Taibaiella</taxon>
    </lineage>
</organism>
<dbReference type="GO" id="GO:0004077">
    <property type="term" value="F:biotin--[biotin carboxyl-carrier protein] ligase activity"/>
    <property type="evidence" value="ECO:0007669"/>
    <property type="project" value="UniProtKB-EC"/>
</dbReference>
<proteinExistence type="predicted"/>
<dbReference type="Gene3D" id="3.30.930.10">
    <property type="entry name" value="Bira Bifunctional Protein, Domain 2"/>
    <property type="match status" value="1"/>
</dbReference>
<dbReference type="PROSITE" id="PS51733">
    <property type="entry name" value="BPL_LPL_CATALYTIC"/>
    <property type="match status" value="1"/>
</dbReference>
<gene>
    <name evidence="3" type="ORF">F0919_08735</name>
</gene>
<dbReference type="RefSeq" id="WP_150032369.1">
    <property type="nucleotide sequence ID" value="NZ_VWSH01000002.1"/>
</dbReference>
<dbReference type="InterPro" id="IPR004143">
    <property type="entry name" value="BPL_LPL_catalytic"/>
</dbReference>
<comment type="caution">
    <text evidence="3">The sequence shown here is derived from an EMBL/GenBank/DDBJ whole genome shotgun (WGS) entry which is preliminary data.</text>
</comment>
<dbReference type="Pfam" id="PF03099">
    <property type="entry name" value="BPL_LplA_LipB"/>
    <property type="match status" value="1"/>
</dbReference>
<evidence type="ECO:0000256" key="1">
    <source>
        <dbReference type="ARBA" id="ARBA00022598"/>
    </source>
</evidence>
<dbReference type="AlphaFoldDB" id="A0A5M6CJS5"/>
<dbReference type="CDD" id="cd16442">
    <property type="entry name" value="BPL"/>
    <property type="match status" value="1"/>
</dbReference>
<dbReference type="SUPFAM" id="SSF55681">
    <property type="entry name" value="Class II aaRS and biotin synthetases"/>
    <property type="match status" value="1"/>
</dbReference>
<dbReference type="NCBIfam" id="TIGR00121">
    <property type="entry name" value="birA_ligase"/>
    <property type="match status" value="1"/>
</dbReference>
<dbReference type="EMBL" id="VWSH01000002">
    <property type="protein sequence ID" value="KAA5534690.1"/>
    <property type="molecule type" value="Genomic_DNA"/>
</dbReference>
<protein>
    <submittedName>
        <fullName evidence="3">Biotin--[acetyl-CoA-carboxylase] ligase</fullName>
        <ecNumber evidence="3">6.3.4.15</ecNumber>
    </submittedName>
</protein>
<name>A0A5M6CJS5_9BACT</name>
<feature type="domain" description="BPL/LPL catalytic" evidence="2">
    <location>
        <begin position="3"/>
        <end position="187"/>
    </location>
</feature>
<accession>A0A5M6CJS5</accession>
<dbReference type="EC" id="6.3.4.15" evidence="3"/>
<keyword evidence="1 3" id="KW-0436">Ligase</keyword>
<dbReference type="GO" id="GO:0005737">
    <property type="term" value="C:cytoplasm"/>
    <property type="evidence" value="ECO:0007669"/>
    <property type="project" value="TreeGrafter"/>
</dbReference>